<keyword evidence="8" id="KW-0539">Nucleus</keyword>
<dbReference type="InterPro" id="IPR027417">
    <property type="entry name" value="P-loop_NTPase"/>
</dbReference>
<evidence type="ECO:0000259" key="10">
    <source>
        <dbReference type="PROSITE" id="PS51192"/>
    </source>
</evidence>
<dbReference type="Proteomes" id="UP000241769">
    <property type="component" value="Unassembled WGS sequence"/>
</dbReference>
<dbReference type="PROSITE" id="PS51192">
    <property type="entry name" value="HELICASE_ATP_BIND_1"/>
    <property type="match status" value="1"/>
</dbReference>
<dbReference type="CDD" id="cd18793">
    <property type="entry name" value="SF2_C_SNF"/>
    <property type="match status" value="1"/>
</dbReference>
<organism evidence="12 13">
    <name type="scientific">Planoprotostelium fungivorum</name>
    <dbReference type="NCBI Taxonomy" id="1890364"/>
    <lineage>
        <taxon>Eukaryota</taxon>
        <taxon>Amoebozoa</taxon>
        <taxon>Evosea</taxon>
        <taxon>Variosea</taxon>
        <taxon>Cavosteliida</taxon>
        <taxon>Cavosteliaceae</taxon>
        <taxon>Planoprotostelium</taxon>
    </lineage>
</organism>
<evidence type="ECO:0000256" key="5">
    <source>
        <dbReference type="ARBA" id="ARBA00022806"/>
    </source>
</evidence>
<evidence type="ECO:0000256" key="3">
    <source>
        <dbReference type="ARBA" id="ARBA00022741"/>
    </source>
</evidence>
<feature type="domain" description="Helicase ATP-binding" evidence="10">
    <location>
        <begin position="203"/>
        <end position="367"/>
    </location>
</feature>
<evidence type="ECO:0000259" key="11">
    <source>
        <dbReference type="PROSITE" id="PS51194"/>
    </source>
</evidence>
<evidence type="ECO:0000256" key="8">
    <source>
        <dbReference type="ARBA" id="ARBA00023242"/>
    </source>
</evidence>
<dbReference type="InParanoid" id="A0A2P6NVW2"/>
<keyword evidence="4" id="KW-0378">Hydrolase</keyword>
<evidence type="ECO:0000256" key="9">
    <source>
        <dbReference type="SAM" id="MobiDB-lite"/>
    </source>
</evidence>
<reference evidence="12 13" key="1">
    <citation type="journal article" date="2018" name="Genome Biol. Evol.">
        <title>Multiple Roots of Fruiting Body Formation in Amoebozoa.</title>
        <authorList>
            <person name="Hillmann F."/>
            <person name="Forbes G."/>
            <person name="Novohradska S."/>
            <person name="Ferling I."/>
            <person name="Riege K."/>
            <person name="Groth M."/>
            <person name="Westermann M."/>
            <person name="Marz M."/>
            <person name="Spaller T."/>
            <person name="Winckler T."/>
            <person name="Schaap P."/>
            <person name="Glockner G."/>
        </authorList>
    </citation>
    <scope>NUCLEOTIDE SEQUENCE [LARGE SCALE GENOMIC DNA]</scope>
    <source>
        <strain evidence="12 13">Jena</strain>
    </source>
</reference>
<dbReference type="GO" id="GO:0004386">
    <property type="term" value="F:helicase activity"/>
    <property type="evidence" value="ECO:0007669"/>
    <property type="project" value="UniProtKB-KW"/>
</dbReference>
<comment type="similarity">
    <text evidence="2">Belongs to the SNF2/RAD54 helicase family.</text>
</comment>
<sequence>MPRGTNLKKSAKPKKEEKVEERPEEKVITIEDSNVDEVKESPKEGHKAKHHSEDIDEKDLFESAEKVNELTEEPLVESDSDDSRKTATTTRTAERKAFNDEMKSKALTRLKFLLEKTSLYSTFLSQKVQISKPTPAEPEEEEENPKKKRRKNTKQKVEINATIPSEEEVKGIDNNLLPIIPQPKMITGVQMRDYQLQGAGWLISLYENGLNGILADEMGLGKTVQCISLFAHLIANNVSGPFLVVAPLSTIGNWMKEIARFAPKMTSLMYHGTKEEREQIRLKQMKKGLPSVIVTSYQIVMIDRRYLNKYQWKYIVVDEGHRLKNMNCQLIRELKSYHSANRLLLTGTPLQNNLLELWSMLNFLLPDIFDDVDSFQSLFDFSSIHNKESGGKEILEEEERNQIVQKLHSILRPFLLRRLKQDVALELPPKYEKVVLVPLTEVQKTYYKAILSGTLESILSAASVKRLRNSGSSLQNKLMQLRKACNHPYLFEWPEDKDENEVVDEEMIRSSGKLVVLDRLLTRLKKEGHRVLIFSQMTRVLDIIEAYCDMKGHGYRRIDGVTPQQEREESMKDFYKDEELFVFLLSTRAGGLGINLTCADTVIFYDNDWNPQMDLQAQDRAHRIGQTKPVMVYRLASSNTIESLILDRQNSKMKLEDIVIRQGNFLGARSESSISGLKDLEKILLNANNEEIGQIDGTIPDEFLFGWTDKERKM</sequence>
<dbReference type="PANTHER" id="PTHR10799">
    <property type="entry name" value="SNF2/RAD54 HELICASE FAMILY"/>
    <property type="match status" value="1"/>
</dbReference>
<keyword evidence="5 12" id="KW-0347">Helicase</keyword>
<evidence type="ECO:0000256" key="4">
    <source>
        <dbReference type="ARBA" id="ARBA00022801"/>
    </source>
</evidence>
<dbReference type="GO" id="GO:0005524">
    <property type="term" value="F:ATP binding"/>
    <property type="evidence" value="ECO:0007669"/>
    <property type="project" value="UniProtKB-KW"/>
</dbReference>
<feature type="domain" description="Helicase C-terminal" evidence="11">
    <location>
        <begin position="516"/>
        <end position="666"/>
    </location>
</feature>
<name>A0A2P6NVW2_9EUKA</name>
<feature type="compositionally biased region" description="Acidic residues" evidence="9">
    <location>
        <begin position="70"/>
        <end position="80"/>
    </location>
</feature>
<proteinExistence type="inferred from homology"/>
<dbReference type="Pfam" id="PF00271">
    <property type="entry name" value="Helicase_C"/>
    <property type="match status" value="1"/>
</dbReference>
<dbReference type="OrthoDB" id="5857104at2759"/>
<dbReference type="InterPro" id="IPR014001">
    <property type="entry name" value="Helicase_ATP-bd"/>
</dbReference>
<gene>
    <name evidence="12" type="ORF">PROFUN_04190</name>
</gene>
<feature type="compositionally biased region" description="Basic and acidic residues" evidence="9">
    <location>
        <begin position="58"/>
        <end position="69"/>
    </location>
</feature>
<dbReference type="STRING" id="1890364.A0A2P6NVW2"/>
<dbReference type="AlphaFoldDB" id="A0A2P6NVW2"/>
<dbReference type="FunFam" id="3.40.50.10810:FF:000015">
    <property type="entry name" value="lymphoid-specific helicase isoform X1"/>
    <property type="match status" value="1"/>
</dbReference>
<evidence type="ECO:0000256" key="2">
    <source>
        <dbReference type="ARBA" id="ARBA00007025"/>
    </source>
</evidence>
<protein>
    <submittedName>
        <fullName evidence="12">Helicase-like protein</fullName>
    </submittedName>
</protein>
<feature type="compositionally biased region" description="Basic and acidic residues" evidence="9">
    <location>
        <begin position="13"/>
        <end position="29"/>
    </location>
</feature>
<dbReference type="Gene3D" id="3.40.50.300">
    <property type="entry name" value="P-loop containing nucleotide triphosphate hydrolases"/>
    <property type="match status" value="1"/>
</dbReference>
<evidence type="ECO:0000313" key="12">
    <source>
        <dbReference type="EMBL" id="PRP88099.1"/>
    </source>
</evidence>
<dbReference type="Gene3D" id="3.40.50.10810">
    <property type="entry name" value="Tandem AAA-ATPase domain"/>
    <property type="match status" value="1"/>
</dbReference>
<dbReference type="InterPro" id="IPR001650">
    <property type="entry name" value="Helicase_C-like"/>
</dbReference>
<comment type="caution">
    <text evidence="12">The sequence shown here is derived from an EMBL/GenBank/DDBJ whole genome shotgun (WGS) entry which is preliminary data.</text>
</comment>
<dbReference type="GO" id="GO:0005634">
    <property type="term" value="C:nucleus"/>
    <property type="evidence" value="ECO:0007669"/>
    <property type="project" value="UniProtKB-SubCell"/>
</dbReference>
<accession>A0A2P6NVW2</accession>
<feature type="compositionally biased region" description="Basic and acidic residues" evidence="9">
    <location>
        <begin position="36"/>
        <end position="45"/>
    </location>
</feature>
<dbReference type="SMART" id="SM00487">
    <property type="entry name" value="DEXDc"/>
    <property type="match status" value="1"/>
</dbReference>
<evidence type="ECO:0000256" key="1">
    <source>
        <dbReference type="ARBA" id="ARBA00004123"/>
    </source>
</evidence>
<evidence type="ECO:0000256" key="6">
    <source>
        <dbReference type="ARBA" id="ARBA00022840"/>
    </source>
</evidence>
<dbReference type="InterPro" id="IPR049730">
    <property type="entry name" value="SNF2/RAD54-like_C"/>
</dbReference>
<evidence type="ECO:0000256" key="7">
    <source>
        <dbReference type="ARBA" id="ARBA00023054"/>
    </source>
</evidence>
<comment type="subcellular location">
    <subcellularLocation>
        <location evidence="1">Nucleus</location>
    </subcellularLocation>
</comment>
<keyword evidence="3" id="KW-0547">Nucleotide-binding</keyword>
<keyword evidence="13" id="KW-1185">Reference proteome</keyword>
<dbReference type="SMART" id="SM00490">
    <property type="entry name" value="HELICc"/>
    <property type="match status" value="1"/>
</dbReference>
<keyword evidence="7" id="KW-0175">Coiled coil</keyword>
<keyword evidence="6" id="KW-0067">ATP-binding</keyword>
<dbReference type="InterPro" id="IPR038718">
    <property type="entry name" value="SNF2-like_sf"/>
</dbReference>
<dbReference type="GO" id="GO:0016787">
    <property type="term" value="F:hydrolase activity"/>
    <property type="evidence" value="ECO:0007669"/>
    <property type="project" value="UniProtKB-KW"/>
</dbReference>
<dbReference type="Pfam" id="PF00176">
    <property type="entry name" value="SNF2-rel_dom"/>
    <property type="match status" value="1"/>
</dbReference>
<feature type="region of interest" description="Disordered" evidence="9">
    <location>
        <begin position="1"/>
        <end position="97"/>
    </location>
</feature>
<dbReference type="SUPFAM" id="SSF52540">
    <property type="entry name" value="P-loop containing nucleoside triphosphate hydrolases"/>
    <property type="match status" value="2"/>
</dbReference>
<evidence type="ECO:0000313" key="13">
    <source>
        <dbReference type="Proteomes" id="UP000241769"/>
    </source>
</evidence>
<dbReference type="InterPro" id="IPR000330">
    <property type="entry name" value="SNF2_N"/>
</dbReference>
<feature type="region of interest" description="Disordered" evidence="9">
    <location>
        <begin position="128"/>
        <end position="156"/>
    </location>
</feature>
<dbReference type="PROSITE" id="PS51194">
    <property type="entry name" value="HELICASE_CTER"/>
    <property type="match status" value="1"/>
</dbReference>
<dbReference type="EMBL" id="MDYQ01000014">
    <property type="protein sequence ID" value="PRP88099.1"/>
    <property type="molecule type" value="Genomic_DNA"/>
</dbReference>